<evidence type="ECO:0000313" key="2">
    <source>
        <dbReference type="EMBL" id="TKS65470.1"/>
    </source>
</evidence>
<dbReference type="Proteomes" id="UP000298787">
    <property type="component" value="Unassembled WGS sequence"/>
</dbReference>
<keyword evidence="3" id="KW-1185">Reference proteome</keyword>
<feature type="coiled-coil region" evidence="1">
    <location>
        <begin position="178"/>
        <end position="237"/>
    </location>
</feature>
<dbReference type="EMBL" id="ML240777">
    <property type="protein sequence ID" value="TKS65470.1"/>
    <property type="molecule type" value="Genomic_DNA"/>
</dbReference>
<name>A0A4U5TVN7_COLLU</name>
<accession>A0A4U5TVN7</accession>
<keyword evidence="1" id="KW-0175">Coiled coil</keyword>
<organism evidence="2 3">
    <name type="scientific">Collichthys lucidus</name>
    <name type="common">Big head croaker</name>
    <name type="synonym">Sciaena lucida</name>
    <dbReference type="NCBI Taxonomy" id="240159"/>
    <lineage>
        <taxon>Eukaryota</taxon>
        <taxon>Metazoa</taxon>
        <taxon>Chordata</taxon>
        <taxon>Craniata</taxon>
        <taxon>Vertebrata</taxon>
        <taxon>Euteleostomi</taxon>
        <taxon>Actinopterygii</taxon>
        <taxon>Neopterygii</taxon>
        <taxon>Teleostei</taxon>
        <taxon>Neoteleostei</taxon>
        <taxon>Acanthomorphata</taxon>
        <taxon>Eupercaria</taxon>
        <taxon>Sciaenidae</taxon>
        <taxon>Collichthys</taxon>
    </lineage>
</organism>
<evidence type="ECO:0000256" key="1">
    <source>
        <dbReference type="SAM" id="Coils"/>
    </source>
</evidence>
<dbReference type="AlphaFoldDB" id="A0A4U5TVN7"/>
<proteinExistence type="predicted"/>
<gene>
    <name evidence="2" type="ORF">D9C73_028148</name>
</gene>
<feature type="coiled-coil region" evidence="1">
    <location>
        <begin position="76"/>
        <end position="152"/>
    </location>
</feature>
<sequence length="263" mass="30687">MDFKPETDGHATDFYLSYLEEEVRSKLGDTTARITQTTEGRVSVHIQEDLLEDFLNQLHAPKGIDKNWSQESKDMLKEAQAKCSLVSEENADLKLKMGKICTMLRQTQRESREKLDQMKEENEALQNKINKLDKVRQENVTLRGELEAMKLELRVEKQLRHTAEHNVEVAAHPLNVQLKEAQAKCNLVSEENADLKSKMGRICTMLRQTQRESREKLDQVKEENEALQNKINKLDKVWQENVTLRGELEAMKLELRKKKKLRY</sequence>
<reference evidence="2 3" key="1">
    <citation type="submission" date="2019-01" db="EMBL/GenBank/DDBJ databases">
        <title>Genome Assembly of Collichthys lucidus.</title>
        <authorList>
            <person name="Cai M."/>
            <person name="Xiao S."/>
        </authorList>
    </citation>
    <scope>NUCLEOTIDE SEQUENCE [LARGE SCALE GENOMIC DNA]</scope>
    <source>
        <strain evidence="2">JT15FE1705JMU</strain>
        <tissue evidence="2">Muscle</tissue>
    </source>
</reference>
<protein>
    <submittedName>
        <fullName evidence="2">Uncharacterized protein</fullName>
    </submittedName>
</protein>
<evidence type="ECO:0000313" key="3">
    <source>
        <dbReference type="Proteomes" id="UP000298787"/>
    </source>
</evidence>